<dbReference type="Pfam" id="PF25392">
    <property type="entry name" value="MS_channel_TM1"/>
    <property type="match status" value="1"/>
</dbReference>
<feature type="domain" description="Moderate conductance mechanosensitive channel YbiO-like transmembrane helix 1" evidence="12">
    <location>
        <begin position="538"/>
        <end position="616"/>
    </location>
</feature>
<dbReference type="AlphaFoldDB" id="A0A9D2U941"/>
<reference evidence="13" key="2">
    <citation type="submission" date="2021-04" db="EMBL/GenBank/DDBJ databases">
        <authorList>
            <person name="Gilroy R."/>
        </authorList>
    </citation>
    <scope>NUCLEOTIDE SEQUENCE</scope>
    <source>
        <strain evidence="13">9264</strain>
    </source>
</reference>
<dbReference type="InterPro" id="IPR006685">
    <property type="entry name" value="MscS_channel_2nd"/>
</dbReference>
<feature type="region of interest" description="Disordered" evidence="7">
    <location>
        <begin position="911"/>
        <end position="943"/>
    </location>
</feature>
<keyword evidence="3" id="KW-1003">Cell membrane</keyword>
<dbReference type="InterPro" id="IPR045276">
    <property type="entry name" value="YbiO_bact"/>
</dbReference>
<feature type="transmembrane region" description="Helical" evidence="8">
    <location>
        <begin position="625"/>
        <end position="650"/>
    </location>
</feature>
<feature type="transmembrane region" description="Helical" evidence="8">
    <location>
        <begin position="345"/>
        <end position="370"/>
    </location>
</feature>
<evidence type="ECO:0000313" key="14">
    <source>
        <dbReference type="Proteomes" id="UP000823889"/>
    </source>
</evidence>
<evidence type="ECO:0000259" key="9">
    <source>
        <dbReference type="Pfam" id="PF00924"/>
    </source>
</evidence>
<dbReference type="InterPro" id="IPR057485">
    <property type="entry name" value="YbiO-like_TM1"/>
</dbReference>
<organism evidence="13 14">
    <name type="scientific">Candidatus Paenalcaligenes intestinipullorum</name>
    <dbReference type="NCBI Taxonomy" id="2838718"/>
    <lineage>
        <taxon>Bacteria</taxon>
        <taxon>Pseudomonadati</taxon>
        <taxon>Pseudomonadota</taxon>
        <taxon>Betaproteobacteria</taxon>
        <taxon>Burkholderiales</taxon>
        <taxon>Alcaligenaceae</taxon>
        <taxon>Paenalcaligenes</taxon>
    </lineage>
</organism>
<dbReference type="Gene3D" id="2.30.30.60">
    <property type="match status" value="1"/>
</dbReference>
<evidence type="ECO:0000259" key="12">
    <source>
        <dbReference type="Pfam" id="PF25392"/>
    </source>
</evidence>
<accession>A0A9D2U941</accession>
<evidence type="ECO:0000259" key="11">
    <source>
        <dbReference type="Pfam" id="PF21088"/>
    </source>
</evidence>
<dbReference type="InterPro" id="IPR011014">
    <property type="entry name" value="MscS_channel_TM-2"/>
</dbReference>
<evidence type="ECO:0000313" key="13">
    <source>
        <dbReference type="EMBL" id="HJD43503.1"/>
    </source>
</evidence>
<dbReference type="InterPro" id="IPR049278">
    <property type="entry name" value="MS_channel_C"/>
</dbReference>
<feature type="transmembrane region" description="Helical" evidence="8">
    <location>
        <begin position="532"/>
        <end position="560"/>
    </location>
</feature>
<dbReference type="GO" id="GO:0005886">
    <property type="term" value="C:plasma membrane"/>
    <property type="evidence" value="ECO:0007669"/>
    <property type="project" value="UniProtKB-SubCell"/>
</dbReference>
<keyword evidence="4 8" id="KW-0812">Transmembrane</keyword>
<dbReference type="GO" id="GO:0008381">
    <property type="term" value="F:mechanosensitive monoatomic ion channel activity"/>
    <property type="evidence" value="ECO:0007669"/>
    <property type="project" value="InterPro"/>
</dbReference>
<sequence>MTDNAIVQRATLLYARARQLVFLWAAGLLVWAPMVLYSAHAKAQEQAAPTAQSSPSAAAQGEYGLLAEALANDKIRTQLVEQLRQLAAEEAASGEAAAESTDATQPTETMTQATVQANQEQASDTAKLTPAATADASVTPNDTAPSSANASSPAQAAHRPLTPAQREHSPSFVSRLQAVAHGLRADVAQTWHMVTAWVTGERLPVQPAREWQSALRNLALTILAVVVAFVVLRRLVRPIFRRFDRWAERIPTRAELAAEQAKLQQRHQQQVQLAQQQAAEQAQSIAESDQADQEVELSSEFAHLQTKPELESEMAASPSLPTTEHLDPNQAEKNYVLRYRKLRKLAAVVGALAVDVLALFLAAVVGYVVAMALPDPSRLSSLLSVQFLTAFVMIETTKALSRGVFATGYEQLRLLPINDASAAYWNRWICTVVAVGGYSLLVAVPALQAVLSASLANVTGAVLMMVVYLYAIGVLIRRRQSVTQTLLHQAEYSQHGFGGTLLRIFARLWFWLAMAYFTVLFIATQLDQGNALYFMAAATGKTLLAVLIGGVLSLLLTSLASHPVHLPERWSQSFPLLEARINSYIPAGVRLLRLVVIAAVLLSVFDAWRVFDLREWVLHGHGQAVISTVIRVVVVLFIAALLWTVLASVIEHRLSTSGDRMPSEREKTLLMLFRNALSIVIITFTVLIVLSQVGIDIGPLIAGAGVVGLAIGFGAQKLVQDVITGIFIQLENGMNQNDVVEVVGLFGVVEKLTVRSVVIRTLDGGYHLIPFSSIDKVSNHTRDYGFHYHEYCVALRESSDEVCEYFKRAFDDLKQDPKVADAILDEIAMYAITSFRREGFTIRVLIKTKPGMQWQVGQRFNRLVKFYFDSVGIELPYPQTVLHFGRDKNGYASPVETHAVETLAQAKQDERATEVAKASPAEVVYAPGQTQRPFPDDPYKSFY</sequence>
<evidence type="ECO:0000259" key="10">
    <source>
        <dbReference type="Pfam" id="PF21082"/>
    </source>
</evidence>
<feature type="transmembrane region" description="Helical" evidence="8">
    <location>
        <begin position="453"/>
        <end position="476"/>
    </location>
</feature>
<evidence type="ECO:0000256" key="7">
    <source>
        <dbReference type="SAM" id="MobiDB-lite"/>
    </source>
</evidence>
<feature type="region of interest" description="Disordered" evidence="7">
    <location>
        <begin position="91"/>
        <end position="170"/>
    </location>
</feature>
<evidence type="ECO:0000256" key="2">
    <source>
        <dbReference type="ARBA" id="ARBA00008017"/>
    </source>
</evidence>
<feature type="domain" description="Mechanosensitive ion channel transmembrane helices 2/3" evidence="11">
    <location>
        <begin position="676"/>
        <end position="716"/>
    </location>
</feature>
<dbReference type="EMBL" id="DWUQ01000010">
    <property type="protein sequence ID" value="HJD43503.1"/>
    <property type="molecule type" value="Genomic_DNA"/>
</dbReference>
<feature type="compositionally biased region" description="Low complexity" evidence="7">
    <location>
        <begin position="144"/>
        <end position="157"/>
    </location>
</feature>
<feature type="transmembrane region" description="Helical" evidence="8">
    <location>
        <begin position="218"/>
        <end position="236"/>
    </location>
</feature>
<evidence type="ECO:0000256" key="8">
    <source>
        <dbReference type="SAM" id="Phobius"/>
    </source>
</evidence>
<dbReference type="InterPro" id="IPR049142">
    <property type="entry name" value="MS_channel_1st"/>
</dbReference>
<comment type="caution">
    <text evidence="13">The sequence shown here is derived from an EMBL/GenBank/DDBJ whole genome shotgun (WGS) entry which is preliminary data.</text>
</comment>
<feature type="transmembrane region" description="Helical" evidence="8">
    <location>
        <begin position="581"/>
        <end position="605"/>
    </location>
</feature>
<feature type="compositionally biased region" description="Basic and acidic residues" evidence="7">
    <location>
        <begin position="934"/>
        <end position="943"/>
    </location>
</feature>
<dbReference type="PANTHER" id="PTHR30460">
    <property type="entry name" value="MODERATE CONDUCTANCE MECHANOSENSITIVE CHANNEL YBIO"/>
    <property type="match status" value="1"/>
</dbReference>
<dbReference type="InterPro" id="IPR011066">
    <property type="entry name" value="MscS_channel_C_sf"/>
</dbReference>
<protein>
    <submittedName>
        <fullName evidence="13">Mechanosensitive ion channel</fullName>
    </submittedName>
</protein>
<name>A0A9D2U941_9BURK</name>
<feature type="transmembrane region" description="Helical" evidence="8">
    <location>
        <begin position="428"/>
        <end position="447"/>
    </location>
</feature>
<dbReference type="SUPFAM" id="SSF82861">
    <property type="entry name" value="Mechanosensitive channel protein MscS (YggB), transmembrane region"/>
    <property type="match status" value="1"/>
</dbReference>
<dbReference type="SUPFAM" id="SSF50182">
    <property type="entry name" value="Sm-like ribonucleoproteins"/>
    <property type="match status" value="1"/>
</dbReference>
<evidence type="ECO:0000256" key="4">
    <source>
        <dbReference type="ARBA" id="ARBA00022692"/>
    </source>
</evidence>
<evidence type="ECO:0000256" key="3">
    <source>
        <dbReference type="ARBA" id="ARBA00022475"/>
    </source>
</evidence>
<feature type="domain" description="Mechanosensitive ion channel MscS" evidence="9">
    <location>
        <begin position="718"/>
        <end position="782"/>
    </location>
</feature>
<dbReference type="Pfam" id="PF00924">
    <property type="entry name" value="MS_channel_2nd"/>
    <property type="match status" value="1"/>
</dbReference>
<proteinExistence type="inferred from homology"/>
<keyword evidence="5 8" id="KW-1133">Transmembrane helix</keyword>
<dbReference type="InterPro" id="IPR023408">
    <property type="entry name" value="MscS_beta-dom_sf"/>
</dbReference>
<feature type="transmembrane region" description="Helical" evidence="8">
    <location>
        <begin position="508"/>
        <end position="526"/>
    </location>
</feature>
<evidence type="ECO:0000256" key="6">
    <source>
        <dbReference type="ARBA" id="ARBA00023136"/>
    </source>
</evidence>
<dbReference type="Pfam" id="PF21088">
    <property type="entry name" value="MS_channel_1st"/>
    <property type="match status" value="1"/>
</dbReference>
<feature type="compositionally biased region" description="Low complexity" evidence="7">
    <location>
        <begin position="91"/>
        <end position="100"/>
    </location>
</feature>
<feature type="transmembrane region" description="Helical" evidence="8">
    <location>
        <begin position="697"/>
        <end position="715"/>
    </location>
</feature>
<dbReference type="InterPro" id="IPR010920">
    <property type="entry name" value="LSM_dom_sf"/>
</dbReference>
<gene>
    <name evidence="13" type="ORF">H9906_00550</name>
</gene>
<dbReference type="Gene3D" id="1.10.287.1260">
    <property type="match status" value="1"/>
</dbReference>
<dbReference type="Pfam" id="PF21082">
    <property type="entry name" value="MS_channel_3rd"/>
    <property type="match status" value="1"/>
</dbReference>
<evidence type="ECO:0000256" key="1">
    <source>
        <dbReference type="ARBA" id="ARBA00004651"/>
    </source>
</evidence>
<feature type="compositionally biased region" description="Polar residues" evidence="7">
    <location>
        <begin position="101"/>
        <end position="126"/>
    </location>
</feature>
<feature type="transmembrane region" description="Helical" evidence="8">
    <location>
        <begin position="671"/>
        <end position="691"/>
    </location>
</feature>
<dbReference type="Proteomes" id="UP000823889">
    <property type="component" value="Unassembled WGS sequence"/>
</dbReference>
<evidence type="ECO:0000256" key="5">
    <source>
        <dbReference type="ARBA" id="ARBA00022989"/>
    </source>
</evidence>
<keyword evidence="6 8" id="KW-0472">Membrane</keyword>
<comment type="similarity">
    <text evidence="2">Belongs to the MscS (TC 1.A.23) family.</text>
</comment>
<dbReference type="Gene3D" id="3.30.70.100">
    <property type="match status" value="1"/>
</dbReference>
<dbReference type="SUPFAM" id="SSF82689">
    <property type="entry name" value="Mechanosensitive channel protein MscS (YggB), C-terminal domain"/>
    <property type="match status" value="1"/>
</dbReference>
<reference evidence="13" key="1">
    <citation type="journal article" date="2021" name="PeerJ">
        <title>Extensive microbial diversity within the chicken gut microbiome revealed by metagenomics and culture.</title>
        <authorList>
            <person name="Gilroy R."/>
            <person name="Ravi A."/>
            <person name="Getino M."/>
            <person name="Pursley I."/>
            <person name="Horton D.L."/>
            <person name="Alikhan N.F."/>
            <person name="Baker D."/>
            <person name="Gharbi K."/>
            <person name="Hall N."/>
            <person name="Watson M."/>
            <person name="Adriaenssens E.M."/>
            <person name="Foster-Nyarko E."/>
            <person name="Jarju S."/>
            <person name="Secka A."/>
            <person name="Antonio M."/>
            <person name="Oren A."/>
            <person name="Chaudhuri R.R."/>
            <person name="La Ragione R."/>
            <person name="Hildebrand F."/>
            <person name="Pallen M.J."/>
        </authorList>
    </citation>
    <scope>NUCLEOTIDE SEQUENCE</scope>
    <source>
        <strain evidence="13">9264</strain>
    </source>
</reference>
<feature type="domain" description="Mechanosensitive ion channel MscS C-terminal" evidence="10">
    <location>
        <begin position="837"/>
        <end position="875"/>
    </location>
</feature>
<comment type="subcellular location">
    <subcellularLocation>
        <location evidence="1">Cell membrane</location>
        <topology evidence="1">Multi-pass membrane protein</topology>
    </subcellularLocation>
</comment>
<dbReference type="PANTHER" id="PTHR30460:SF0">
    <property type="entry name" value="MODERATE CONDUCTANCE MECHANOSENSITIVE CHANNEL YBIO"/>
    <property type="match status" value="1"/>
</dbReference>